<dbReference type="GO" id="GO:0009507">
    <property type="term" value="C:chloroplast"/>
    <property type="evidence" value="ECO:0007669"/>
    <property type="project" value="UniProtKB-SubCell"/>
</dbReference>
<feature type="region of interest" description="Disordered" evidence="14">
    <location>
        <begin position="294"/>
        <end position="316"/>
    </location>
</feature>
<organism evidence="15 16">
    <name type="scientific">Chlamydomonas incerta</name>
    <dbReference type="NCBI Taxonomy" id="51695"/>
    <lineage>
        <taxon>Eukaryota</taxon>
        <taxon>Viridiplantae</taxon>
        <taxon>Chlorophyta</taxon>
        <taxon>core chlorophytes</taxon>
        <taxon>Chlorophyceae</taxon>
        <taxon>CS clade</taxon>
        <taxon>Chlamydomonadales</taxon>
        <taxon>Chlamydomonadaceae</taxon>
        <taxon>Chlamydomonas</taxon>
    </lineage>
</organism>
<gene>
    <name evidence="15" type="ORF">HXX76_007549</name>
</gene>
<dbReference type="EC" id="2.7.1.182" evidence="12"/>
<protein>
    <recommendedName>
        <fullName evidence="12">phytol kinase</fullName>
        <ecNumber evidence="12">2.7.1.182</ecNumber>
    </recommendedName>
</protein>
<dbReference type="AlphaFoldDB" id="A0A835T925"/>
<evidence type="ECO:0000256" key="4">
    <source>
        <dbReference type="ARBA" id="ARBA00022640"/>
    </source>
</evidence>
<keyword evidence="5" id="KW-0808">Transferase</keyword>
<proteinExistence type="inferred from homology"/>
<keyword evidence="10" id="KW-0472">Membrane</keyword>
<evidence type="ECO:0000256" key="2">
    <source>
        <dbReference type="ARBA" id="ARBA00010794"/>
    </source>
</evidence>
<reference evidence="15" key="1">
    <citation type="journal article" date="2020" name="bioRxiv">
        <title>Comparative genomics of Chlamydomonas.</title>
        <authorList>
            <person name="Craig R.J."/>
            <person name="Hasan A.R."/>
            <person name="Ness R.W."/>
            <person name="Keightley P.D."/>
        </authorList>
    </citation>
    <scope>NUCLEOTIDE SEQUENCE</scope>
    <source>
        <strain evidence="15">SAG 7.73</strain>
    </source>
</reference>
<keyword evidence="3" id="KW-0150">Chloroplast</keyword>
<keyword evidence="6" id="KW-0812">Transmembrane</keyword>
<comment type="subcellular location">
    <subcellularLocation>
        <location evidence="1">Plastid</location>
        <location evidence="1">Chloroplast membrane</location>
        <topology evidence="1">Multi-pass membrane protein</topology>
    </subcellularLocation>
</comment>
<evidence type="ECO:0000256" key="11">
    <source>
        <dbReference type="ARBA" id="ARBA00024015"/>
    </source>
</evidence>
<keyword evidence="16" id="KW-1185">Reference proteome</keyword>
<keyword evidence="4" id="KW-0934">Plastid</keyword>
<evidence type="ECO:0000256" key="14">
    <source>
        <dbReference type="SAM" id="MobiDB-lite"/>
    </source>
</evidence>
<accession>A0A835T925</accession>
<name>A0A835T925_CHLIN</name>
<evidence type="ECO:0000256" key="7">
    <source>
        <dbReference type="ARBA" id="ARBA00022777"/>
    </source>
</evidence>
<keyword evidence="9" id="KW-1133">Transmembrane helix</keyword>
<evidence type="ECO:0000256" key="6">
    <source>
        <dbReference type="ARBA" id="ARBA00022692"/>
    </source>
</evidence>
<dbReference type="PANTHER" id="PTHR32523:SF8">
    <property type="entry name" value="DOLICHOL KINASE"/>
    <property type="match status" value="1"/>
</dbReference>
<comment type="catalytic activity">
    <reaction evidence="13">
        <text>phytol + CTP = phytyl phosphate + CDP + H(+)</text>
        <dbReference type="Rhea" id="RHEA:38055"/>
        <dbReference type="ChEBI" id="CHEBI:15378"/>
        <dbReference type="ChEBI" id="CHEBI:17327"/>
        <dbReference type="ChEBI" id="CHEBI:37563"/>
        <dbReference type="ChEBI" id="CHEBI:58069"/>
        <dbReference type="ChEBI" id="CHEBI:75483"/>
        <dbReference type="EC" id="2.7.1.182"/>
    </reaction>
</comment>
<dbReference type="GO" id="GO:0010276">
    <property type="term" value="F:phytol kinase activity"/>
    <property type="evidence" value="ECO:0007669"/>
    <property type="project" value="UniProtKB-EC"/>
</dbReference>
<dbReference type="PANTHER" id="PTHR32523">
    <property type="entry name" value="PHYTOL KINASE 1, CHLOROPLASTIC"/>
    <property type="match status" value="1"/>
</dbReference>
<comment type="pathway">
    <text evidence="11">Cofactor biosynthesis; tocopherol biosynthesis.</text>
</comment>
<comment type="similarity">
    <text evidence="2">Belongs to the polyprenol kinase family.</text>
</comment>
<dbReference type="EMBL" id="JAEHOC010000016">
    <property type="protein sequence ID" value="KAG2434655.1"/>
    <property type="molecule type" value="Genomic_DNA"/>
</dbReference>
<dbReference type="InterPro" id="IPR039606">
    <property type="entry name" value="Phytol/farnesol_kinase"/>
</dbReference>
<dbReference type="Proteomes" id="UP000650467">
    <property type="component" value="Unassembled WGS sequence"/>
</dbReference>
<dbReference type="OrthoDB" id="557417at2759"/>
<sequence>MRDISLGGADESWSCVSTAAPAFCNPLMNLMGDLAMDALCPWPRVKDVLHELTHMQLDLLEQVRPLLAGLCVQLCATWAALCTAMTVQQRAADGSVQQLLAPTSSQLRHRLPPGLMRPLEPPPEGRVTTAPYALAVVIQATASGPCDLAIAQPPVGYDRLPQSPHGQLPPQLQPQRRAVPLAGSAAAGAGAETAEAAADAAAQGKQAAAAVPYSAVHADGLLCEIWYCLACDGASPLRHWCSVGLVMARLLTELRPGQAAVRLPGWWRLLAQAPAMLIQDDRLARESGHLLRLQLNAPPPPTAQQRDPAAMRRPQR</sequence>
<evidence type="ECO:0000313" key="15">
    <source>
        <dbReference type="EMBL" id="KAG2434655.1"/>
    </source>
</evidence>
<evidence type="ECO:0000256" key="10">
    <source>
        <dbReference type="ARBA" id="ARBA00023136"/>
    </source>
</evidence>
<keyword evidence="8" id="KW-0809">Transit peptide</keyword>
<evidence type="ECO:0000256" key="5">
    <source>
        <dbReference type="ARBA" id="ARBA00022679"/>
    </source>
</evidence>
<keyword evidence="7" id="KW-0418">Kinase</keyword>
<evidence type="ECO:0000313" key="16">
    <source>
        <dbReference type="Proteomes" id="UP000650467"/>
    </source>
</evidence>
<evidence type="ECO:0000256" key="3">
    <source>
        <dbReference type="ARBA" id="ARBA00022528"/>
    </source>
</evidence>
<evidence type="ECO:0000256" key="1">
    <source>
        <dbReference type="ARBA" id="ARBA00004508"/>
    </source>
</evidence>
<evidence type="ECO:0000256" key="8">
    <source>
        <dbReference type="ARBA" id="ARBA00022946"/>
    </source>
</evidence>
<dbReference type="GO" id="GO:0016020">
    <property type="term" value="C:membrane"/>
    <property type="evidence" value="ECO:0007669"/>
    <property type="project" value="UniProtKB-SubCell"/>
</dbReference>
<evidence type="ECO:0000256" key="9">
    <source>
        <dbReference type="ARBA" id="ARBA00022989"/>
    </source>
</evidence>
<evidence type="ECO:0000256" key="12">
    <source>
        <dbReference type="ARBA" id="ARBA00039024"/>
    </source>
</evidence>
<evidence type="ECO:0000256" key="13">
    <source>
        <dbReference type="ARBA" id="ARBA00048889"/>
    </source>
</evidence>
<comment type="caution">
    <text evidence="15">The sequence shown here is derived from an EMBL/GenBank/DDBJ whole genome shotgun (WGS) entry which is preliminary data.</text>
</comment>